<evidence type="ECO:0000313" key="3">
    <source>
        <dbReference type="Proteomes" id="UP000002051"/>
    </source>
</evidence>
<dbReference type="Proteomes" id="UP000002051">
    <property type="component" value="Chromosome 6"/>
</dbReference>
<organism evidence="1 3">
    <name type="scientific">Medicago truncatula</name>
    <name type="common">Barrel medic</name>
    <name type="synonym">Medicago tribuloides</name>
    <dbReference type="NCBI Taxonomy" id="3880"/>
    <lineage>
        <taxon>Eukaryota</taxon>
        <taxon>Viridiplantae</taxon>
        <taxon>Streptophyta</taxon>
        <taxon>Embryophyta</taxon>
        <taxon>Tracheophyta</taxon>
        <taxon>Spermatophyta</taxon>
        <taxon>Magnoliopsida</taxon>
        <taxon>eudicotyledons</taxon>
        <taxon>Gunneridae</taxon>
        <taxon>Pentapetalae</taxon>
        <taxon>rosids</taxon>
        <taxon>fabids</taxon>
        <taxon>Fabales</taxon>
        <taxon>Fabaceae</taxon>
        <taxon>Papilionoideae</taxon>
        <taxon>50 kb inversion clade</taxon>
        <taxon>NPAAA clade</taxon>
        <taxon>Hologalegina</taxon>
        <taxon>IRL clade</taxon>
        <taxon>Trifolieae</taxon>
        <taxon>Medicago</taxon>
    </lineage>
</organism>
<accession>A0A072U8A5</accession>
<dbReference type="HOGENOM" id="CLU_1144047_0_0_1"/>
<proteinExistence type="predicted"/>
<keyword evidence="3" id="KW-1185">Reference proteome</keyword>
<reference evidence="1 3" key="2">
    <citation type="journal article" date="2014" name="BMC Genomics">
        <title>An improved genome release (version Mt4.0) for the model legume Medicago truncatula.</title>
        <authorList>
            <person name="Tang H."/>
            <person name="Krishnakumar V."/>
            <person name="Bidwell S."/>
            <person name="Rosen B."/>
            <person name="Chan A."/>
            <person name="Zhou S."/>
            <person name="Gentzbittel L."/>
            <person name="Childs K.L."/>
            <person name="Yandell M."/>
            <person name="Gundlach H."/>
            <person name="Mayer K.F."/>
            <person name="Schwartz D.C."/>
            <person name="Town C.D."/>
        </authorList>
    </citation>
    <scope>GENOME REANNOTATION</scope>
    <source>
        <strain evidence="1">A17</strain>
        <strain evidence="2 3">cv. Jemalong A17</strain>
    </source>
</reference>
<protein>
    <submittedName>
        <fullName evidence="1 2">Uncharacterized protein</fullName>
    </submittedName>
</protein>
<reference evidence="2" key="3">
    <citation type="submission" date="2015-04" db="UniProtKB">
        <authorList>
            <consortium name="EnsemblPlants"/>
        </authorList>
    </citation>
    <scope>IDENTIFICATION</scope>
    <source>
        <strain evidence="2">cv. Jemalong A17</strain>
    </source>
</reference>
<dbReference type="PANTHER" id="PTHR36617:SF5">
    <property type="entry name" value="OS05G0421675 PROTEIN"/>
    <property type="match status" value="1"/>
</dbReference>
<evidence type="ECO:0000313" key="1">
    <source>
        <dbReference type="EMBL" id="KEH25616.1"/>
    </source>
</evidence>
<gene>
    <name evidence="1" type="ordered locus">MTR_6g033030</name>
</gene>
<name>A0A072U8A5_MEDTR</name>
<evidence type="ECO:0000313" key="2">
    <source>
        <dbReference type="EnsemblPlants" id="KEH25616"/>
    </source>
</evidence>
<dbReference type="EMBL" id="CM001222">
    <property type="protein sequence ID" value="KEH25616.1"/>
    <property type="molecule type" value="Genomic_DNA"/>
</dbReference>
<reference evidence="1 3" key="1">
    <citation type="journal article" date="2011" name="Nature">
        <title>The Medicago genome provides insight into the evolution of rhizobial symbioses.</title>
        <authorList>
            <person name="Young N.D."/>
            <person name="Debelle F."/>
            <person name="Oldroyd G.E."/>
            <person name="Geurts R."/>
            <person name="Cannon S.B."/>
            <person name="Udvardi M.K."/>
            <person name="Benedito V.A."/>
            <person name="Mayer K.F."/>
            <person name="Gouzy J."/>
            <person name="Schoof H."/>
            <person name="Van de Peer Y."/>
            <person name="Proost S."/>
            <person name="Cook D.R."/>
            <person name="Meyers B.C."/>
            <person name="Spannagl M."/>
            <person name="Cheung F."/>
            <person name="De Mita S."/>
            <person name="Krishnakumar V."/>
            <person name="Gundlach H."/>
            <person name="Zhou S."/>
            <person name="Mudge J."/>
            <person name="Bharti A.K."/>
            <person name="Murray J.D."/>
            <person name="Naoumkina M.A."/>
            <person name="Rosen B."/>
            <person name="Silverstein K.A."/>
            <person name="Tang H."/>
            <person name="Rombauts S."/>
            <person name="Zhao P.X."/>
            <person name="Zhou P."/>
            <person name="Barbe V."/>
            <person name="Bardou P."/>
            <person name="Bechner M."/>
            <person name="Bellec A."/>
            <person name="Berger A."/>
            <person name="Berges H."/>
            <person name="Bidwell S."/>
            <person name="Bisseling T."/>
            <person name="Choisne N."/>
            <person name="Couloux A."/>
            <person name="Denny R."/>
            <person name="Deshpande S."/>
            <person name="Dai X."/>
            <person name="Doyle J.J."/>
            <person name="Dudez A.M."/>
            <person name="Farmer A.D."/>
            <person name="Fouteau S."/>
            <person name="Franken C."/>
            <person name="Gibelin C."/>
            <person name="Gish J."/>
            <person name="Goldstein S."/>
            <person name="Gonzalez A.J."/>
            <person name="Green P.J."/>
            <person name="Hallab A."/>
            <person name="Hartog M."/>
            <person name="Hua A."/>
            <person name="Humphray S.J."/>
            <person name="Jeong D.H."/>
            <person name="Jing Y."/>
            <person name="Jocker A."/>
            <person name="Kenton S.M."/>
            <person name="Kim D.J."/>
            <person name="Klee K."/>
            <person name="Lai H."/>
            <person name="Lang C."/>
            <person name="Lin S."/>
            <person name="Macmil S.L."/>
            <person name="Magdelenat G."/>
            <person name="Matthews L."/>
            <person name="McCorrison J."/>
            <person name="Monaghan E.L."/>
            <person name="Mun J.H."/>
            <person name="Najar F.Z."/>
            <person name="Nicholson C."/>
            <person name="Noirot C."/>
            <person name="O'Bleness M."/>
            <person name="Paule C.R."/>
            <person name="Poulain J."/>
            <person name="Prion F."/>
            <person name="Qin B."/>
            <person name="Qu C."/>
            <person name="Retzel E.F."/>
            <person name="Riddle C."/>
            <person name="Sallet E."/>
            <person name="Samain S."/>
            <person name="Samson N."/>
            <person name="Sanders I."/>
            <person name="Saurat O."/>
            <person name="Scarpelli C."/>
            <person name="Schiex T."/>
            <person name="Segurens B."/>
            <person name="Severin A.J."/>
            <person name="Sherrier D.J."/>
            <person name="Shi R."/>
            <person name="Sims S."/>
            <person name="Singer S.R."/>
            <person name="Sinharoy S."/>
            <person name="Sterck L."/>
            <person name="Viollet A."/>
            <person name="Wang B.B."/>
            <person name="Wang K."/>
            <person name="Wang M."/>
            <person name="Wang X."/>
            <person name="Warfsmann J."/>
            <person name="Weissenbach J."/>
            <person name="White D.D."/>
            <person name="White J.D."/>
            <person name="Wiley G.B."/>
            <person name="Wincker P."/>
            <person name="Xing Y."/>
            <person name="Yang L."/>
            <person name="Yao Z."/>
            <person name="Ying F."/>
            <person name="Zhai J."/>
            <person name="Zhou L."/>
            <person name="Zuber A."/>
            <person name="Denarie J."/>
            <person name="Dixon R.A."/>
            <person name="May G.D."/>
            <person name="Schwartz D.C."/>
            <person name="Rogers J."/>
            <person name="Quetier F."/>
            <person name="Town C.D."/>
            <person name="Roe B.A."/>
        </authorList>
    </citation>
    <scope>NUCLEOTIDE SEQUENCE [LARGE SCALE GENOMIC DNA]</scope>
    <source>
        <strain evidence="1">A17</strain>
        <strain evidence="2 3">cv. Jemalong A17</strain>
    </source>
</reference>
<dbReference type="EnsemblPlants" id="KEH25616">
    <property type="protein sequence ID" value="KEH25616"/>
    <property type="gene ID" value="MTR_6g033030"/>
</dbReference>
<dbReference type="PANTHER" id="PTHR36617">
    <property type="entry name" value="PROTEIN, PUTATIVE-RELATED"/>
    <property type="match status" value="1"/>
</dbReference>
<sequence>MRQLMFFGVEWGNIKSRLSGFKSRFLSFGGRLVLLKSVLTSLPVYALSFFKLLLERRSLWYRVLVARYGEEDGRLEVGGRSGSSWWREIAKIRDGLDGVGGGWFQECVSRLVGDGAGSFFWHDPWLDGVSFQVRFRRLFDLAVDKSCTVSHMSSRGWEFNVTDTWRWQLDHSADCYGTGCLQGQTLCIVVFILMSRLVVCQVAVIPRLLSIYSFLVIYGTLWHKVQSWQLLQQGVVVDQDRPI</sequence>
<dbReference type="AlphaFoldDB" id="A0A072U8A5"/>